<dbReference type="EMBL" id="FMYL01000002">
    <property type="protein sequence ID" value="SDB85520.1"/>
    <property type="molecule type" value="Genomic_DNA"/>
</dbReference>
<name>A0A1G6GU09_9GAMM</name>
<dbReference type="PANTHER" id="PTHR35335:SF1">
    <property type="entry name" value="UPF0716 PROTEIN FXSA"/>
    <property type="match status" value="1"/>
</dbReference>
<feature type="transmembrane region" description="Helical" evidence="2">
    <location>
        <begin position="31"/>
        <end position="54"/>
    </location>
</feature>
<feature type="transmembrane region" description="Helical" evidence="2">
    <location>
        <begin position="7"/>
        <end position="25"/>
    </location>
</feature>
<keyword evidence="4" id="KW-1185">Reference proteome</keyword>
<dbReference type="PANTHER" id="PTHR35335">
    <property type="entry name" value="UPF0716 PROTEIN FXSA"/>
    <property type="match status" value="1"/>
</dbReference>
<gene>
    <name evidence="3" type="ORF">SAMN05421733_102233</name>
</gene>
<keyword evidence="2" id="KW-0472">Membrane</keyword>
<dbReference type="OrthoDB" id="6712592at2"/>
<dbReference type="AlphaFoldDB" id="A0A1G6GU09"/>
<protein>
    <submittedName>
        <fullName evidence="3">UPF0716 protein FxsA</fullName>
    </submittedName>
</protein>
<evidence type="ECO:0000313" key="3">
    <source>
        <dbReference type="EMBL" id="SDB85520.1"/>
    </source>
</evidence>
<sequence length="184" mass="19913">MNIVFMVVIGAILEIAVWIGVAQFISGWYVFFWFIFAALIGFKLLRSSTATIMPQLQQMQMSGQMALDANVSRKVAMAIAGILLIIPGLISDLIALLILLPPVQKMVVSALMGAMAKRQQAMMDKMMGGMMGGGVGGANPFEDLMKQMQGQQNSSRGKSGSQVIDGEAKEVNPDVKKINMKDVK</sequence>
<dbReference type="RefSeq" id="WP_092746917.1">
    <property type="nucleotide sequence ID" value="NZ_FMYL01000002.1"/>
</dbReference>
<dbReference type="Pfam" id="PF04186">
    <property type="entry name" value="FxsA"/>
    <property type="match status" value="1"/>
</dbReference>
<feature type="region of interest" description="Disordered" evidence="1">
    <location>
        <begin position="147"/>
        <end position="184"/>
    </location>
</feature>
<keyword evidence="2" id="KW-0812">Transmembrane</keyword>
<proteinExistence type="predicted"/>
<dbReference type="Proteomes" id="UP000242501">
    <property type="component" value="Unassembled WGS sequence"/>
</dbReference>
<feature type="compositionally biased region" description="Polar residues" evidence="1">
    <location>
        <begin position="148"/>
        <end position="162"/>
    </location>
</feature>
<evidence type="ECO:0000313" key="4">
    <source>
        <dbReference type="Proteomes" id="UP000242501"/>
    </source>
</evidence>
<dbReference type="STRING" id="1219383.SAMN05421733_102233"/>
<feature type="compositionally biased region" description="Basic and acidic residues" evidence="1">
    <location>
        <begin position="166"/>
        <end position="184"/>
    </location>
</feature>
<dbReference type="NCBIfam" id="NF008528">
    <property type="entry name" value="PRK11463.1-2"/>
    <property type="match status" value="1"/>
</dbReference>
<keyword evidence="2" id="KW-1133">Transmembrane helix</keyword>
<dbReference type="GO" id="GO:0016020">
    <property type="term" value="C:membrane"/>
    <property type="evidence" value="ECO:0007669"/>
    <property type="project" value="InterPro"/>
</dbReference>
<evidence type="ECO:0000256" key="2">
    <source>
        <dbReference type="SAM" id="Phobius"/>
    </source>
</evidence>
<organism evidence="3 4">
    <name type="scientific">Acinetobacter boissieri</name>
    <dbReference type="NCBI Taxonomy" id="1219383"/>
    <lineage>
        <taxon>Bacteria</taxon>
        <taxon>Pseudomonadati</taxon>
        <taxon>Pseudomonadota</taxon>
        <taxon>Gammaproteobacteria</taxon>
        <taxon>Moraxellales</taxon>
        <taxon>Moraxellaceae</taxon>
        <taxon>Acinetobacter</taxon>
    </lineage>
</organism>
<evidence type="ECO:0000256" key="1">
    <source>
        <dbReference type="SAM" id="MobiDB-lite"/>
    </source>
</evidence>
<reference evidence="4" key="1">
    <citation type="submission" date="2016-09" db="EMBL/GenBank/DDBJ databases">
        <authorList>
            <person name="Varghese N."/>
            <person name="Submissions S."/>
        </authorList>
    </citation>
    <scope>NUCLEOTIDE SEQUENCE [LARGE SCALE GENOMIC DNA]</scope>
    <source>
        <strain evidence="4">ANC 4422</strain>
    </source>
</reference>
<feature type="transmembrane region" description="Helical" evidence="2">
    <location>
        <begin position="75"/>
        <end position="100"/>
    </location>
</feature>
<accession>A0A1G6GU09</accession>
<dbReference type="InterPro" id="IPR007313">
    <property type="entry name" value="FxsA"/>
</dbReference>